<keyword evidence="2" id="KW-0560">Oxidoreductase</keyword>
<keyword evidence="1" id="KW-0521">NADP</keyword>
<dbReference type="EMBL" id="JANBUM010000003">
    <property type="protein sequence ID" value="KAJ2788204.1"/>
    <property type="molecule type" value="Genomic_DNA"/>
</dbReference>
<organism evidence="4 5">
    <name type="scientific">Coemansia interrupta</name>
    <dbReference type="NCBI Taxonomy" id="1126814"/>
    <lineage>
        <taxon>Eukaryota</taxon>
        <taxon>Fungi</taxon>
        <taxon>Fungi incertae sedis</taxon>
        <taxon>Zoopagomycota</taxon>
        <taxon>Kickxellomycotina</taxon>
        <taxon>Kickxellomycetes</taxon>
        <taxon>Kickxellales</taxon>
        <taxon>Kickxellaceae</taxon>
        <taxon>Coemansia</taxon>
    </lineage>
</organism>
<sequence length="304" mass="32715">MSSPIKTIALFGAENSLGEVFVREITDPRNSDLKLTALLLVDALPETLAAYLAQLDSPPALLPVTPSDPSSLTQALAGIDAVISTAGGTRQAAEMQLIEAARSANVRLLVPSNYGPDISAPSNLSRPIFSAARQIEEALRDSGLAHILVCSGFFAEYFLTPMFDWNTKECTAVVYADQKASFTAIGDVARYTVAAVRRYEEFSQGVLRIAAYTMTPADWVDAVERVTGRKVEVTRGQLDVLLAEAGADVEPPRDFEGTKRQMLAVLSTGGGLVNWGENELDNTKFTDIVPAPIDNYIKQAFASV</sequence>
<dbReference type="Gene3D" id="3.40.50.720">
    <property type="entry name" value="NAD(P)-binding Rossmann-like Domain"/>
    <property type="match status" value="1"/>
</dbReference>
<dbReference type="SUPFAM" id="SSF51735">
    <property type="entry name" value="NAD(P)-binding Rossmann-fold domains"/>
    <property type="match status" value="1"/>
</dbReference>
<evidence type="ECO:0000313" key="4">
    <source>
        <dbReference type="EMBL" id="KAJ2788204.1"/>
    </source>
</evidence>
<dbReference type="PANTHER" id="PTHR47706:SF9">
    <property type="entry name" value="NMRA-LIKE DOMAIN-CONTAINING PROTEIN-RELATED"/>
    <property type="match status" value="1"/>
</dbReference>
<dbReference type="InterPro" id="IPR051609">
    <property type="entry name" value="NmrA/Isoflavone_reductase-like"/>
</dbReference>
<dbReference type="Gene3D" id="3.90.25.10">
    <property type="entry name" value="UDP-galactose 4-epimerase, domain 1"/>
    <property type="match status" value="1"/>
</dbReference>
<dbReference type="PANTHER" id="PTHR47706">
    <property type="entry name" value="NMRA-LIKE FAMILY PROTEIN"/>
    <property type="match status" value="1"/>
</dbReference>
<evidence type="ECO:0000256" key="1">
    <source>
        <dbReference type="ARBA" id="ARBA00022857"/>
    </source>
</evidence>
<proteinExistence type="predicted"/>
<dbReference type="InterPro" id="IPR036291">
    <property type="entry name" value="NAD(P)-bd_dom_sf"/>
</dbReference>
<comment type="caution">
    <text evidence="4">The sequence shown here is derived from an EMBL/GenBank/DDBJ whole genome shotgun (WGS) entry which is preliminary data.</text>
</comment>
<dbReference type="Pfam" id="PF05368">
    <property type="entry name" value="NmrA"/>
    <property type="match status" value="1"/>
</dbReference>
<feature type="domain" description="NmrA-like" evidence="3">
    <location>
        <begin position="6"/>
        <end position="241"/>
    </location>
</feature>
<dbReference type="AlphaFoldDB" id="A0A9W8HQ91"/>
<evidence type="ECO:0000313" key="5">
    <source>
        <dbReference type="Proteomes" id="UP001140172"/>
    </source>
</evidence>
<dbReference type="OrthoDB" id="9974981at2759"/>
<protein>
    <recommendedName>
        <fullName evidence="3">NmrA-like domain-containing protein</fullName>
    </recommendedName>
</protein>
<gene>
    <name evidence="4" type="ORF">GGI15_000009</name>
</gene>
<name>A0A9W8HQ91_9FUNG</name>
<accession>A0A9W8HQ91</accession>
<evidence type="ECO:0000259" key="3">
    <source>
        <dbReference type="Pfam" id="PF05368"/>
    </source>
</evidence>
<evidence type="ECO:0000256" key="2">
    <source>
        <dbReference type="ARBA" id="ARBA00023002"/>
    </source>
</evidence>
<dbReference type="Proteomes" id="UP001140172">
    <property type="component" value="Unassembled WGS sequence"/>
</dbReference>
<reference evidence="4" key="1">
    <citation type="submission" date="2022-07" db="EMBL/GenBank/DDBJ databases">
        <title>Phylogenomic reconstructions and comparative analyses of Kickxellomycotina fungi.</title>
        <authorList>
            <person name="Reynolds N.K."/>
            <person name="Stajich J.E."/>
            <person name="Barry K."/>
            <person name="Grigoriev I.V."/>
            <person name="Crous P."/>
            <person name="Smith M.E."/>
        </authorList>
    </citation>
    <scope>NUCLEOTIDE SEQUENCE</scope>
    <source>
        <strain evidence="4">BCRC 34489</strain>
    </source>
</reference>
<dbReference type="GO" id="GO:0016491">
    <property type="term" value="F:oxidoreductase activity"/>
    <property type="evidence" value="ECO:0007669"/>
    <property type="project" value="UniProtKB-KW"/>
</dbReference>
<keyword evidence="5" id="KW-1185">Reference proteome</keyword>
<dbReference type="InterPro" id="IPR008030">
    <property type="entry name" value="NmrA-like"/>
</dbReference>